<keyword evidence="1" id="KW-0812">Transmembrane</keyword>
<dbReference type="HOGENOM" id="CLU_151975_0_0_6"/>
<evidence type="ECO:0000313" key="2">
    <source>
        <dbReference type="EMBL" id="CDF83826.1"/>
    </source>
</evidence>
<dbReference type="PATRIC" id="fig|1301098.3.peg.2484"/>
<dbReference type="Proteomes" id="UP000025241">
    <property type="component" value="Chromosome I"/>
</dbReference>
<keyword evidence="1" id="KW-1133">Transmembrane helix</keyword>
<dbReference type="eggNOG" id="ENOG5032V2T">
    <property type="taxonomic scope" value="Bacteria"/>
</dbReference>
<evidence type="ECO:0000256" key="1">
    <source>
        <dbReference type="SAM" id="Phobius"/>
    </source>
</evidence>
<dbReference type="OrthoDB" id="6434310at2"/>
<gene>
    <name evidence="2" type="ORF">PKB_2479</name>
</gene>
<keyword evidence="3" id="KW-1185">Reference proteome</keyword>
<protein>
    <submittedName>
        <fullName evidence="2">Hypothetical membrane protein</fullName>
    </submittedName>
</protein>
<dbReference type="KEGG" id="pkc:PKB_2479"/>
<accession>A0A024HG06</accession>
<sequence length="143" mass="16133">MQSNTIIKLLHRILTLTLLTIVIGYLAYQKYYYAAPDDDFYSTQKISEKIWLYITKYKGGGATVSDVYRYYLDGELGNTPLKHLAEREPFLITDVGDAQVTGQGNQVNVTVNGRVYSFTNSAAFYVGDEAVMPVINFVANRVR</sequence>
<dbReference type="AlphaFoldDB" id="A0A024HG06"/>
<proteinExistence type="predicted"/>
<keyword evidence="1" id="KW-0472">Membrane</keyword>
<dbReference type="RefSeq" id="WP_043252071.1">
    <property type="nucleotide sequence ID" value="NZ_HG322950.1"/>
</dbReference>
<reference evidence="2 3" key="2">
    <citation type="submission" date="2014-05" db="EMBL/GenBank/DDBJ databases">
        <title>Genome sequence of the 3-chlorobenzoate degrading bacterium Pseudomonas knackmussii B13 shows multiple evidence for horizontal gene transfer.</title>
        <authorList>
            <person name="Miyazaki R."/>
            <person name="Bertelli C."/>
            <person name="Falquet L."/>
            <person name="Robinson-Rechavi M."/>
            <person name="Gharib W."/>
            <person name="Roy S."/>
            <person name="Van der Meer J.R."/>
        </authorList>
    </citation>
    <scope>NUCLEOTIDE SEQUENCE [LARGE SCALE GENOMIC DNA]</scope>
    <source>
        <strain evidence="2 3">B13</strain>
    </source>
</reference>
<organism evidence="2 3">
    <name type="scientific">Pseudomonas knackmussii (strain DSM 6978 / CCUG 54928 / LMG 23759 / B13)</name>
    <dbReference type="NCBI Taxonomy" id="1301098"/>
    <lineage>
        <taxon>Bacteria</taxon>
        <taxon>Pseudomonadati</taxon>
        <taxon>Pseudomonadota</taxon>
        <taxon>Gammaproteobacteria</taxon>
        <taxon>Pseudomonadales</taxon>
        <taxon>Pseudomonadaceae</taxon>
        <taxon>Pseudomonas</taxon>
    </lineage>
</organism>
<evidence type="ECO:0000313" key="3">
    <source>
        <dbReference type="Proteomes" id="UP000025241"/>
    </source>
</evidence>
<reference evidence="2 3" key="1">
    <citation type="submission" date="2013-03" db="EMBL/GenBank/DDBJ databases">
        <authorList>
            <person name="Linke B."/>
        </authorList>
    </citation>
    <scope>NUCLEOTIDE SEQUENCE [LARGE SCALE GENOMIC DNA]</scope>
    <source>
        <strain evidence="2 3">B13</strain>
    </source>
</reference>
<name>A0A024HG06_PSEKB</name>
<dbReference type="EMBL" id="HG322950">
    <property type="protein sequence ID" value="CDF83826.1"/>
    <property type="molecule type" value="Genomic_DNA"/>
</dbReference>
<feature type="transmembrane region" description="Helical" evidence="1">
    <location>
        <begin position="9"/>
        <end position="28"/>
    </location>
</feature>